<dbReference type="GO" id="GO:0015074">
    <property type="term" value="P:DNA integration"/>
    <property type="evidence" value="ECO:0007669"/>
    <property type="project" value="InterPro"/>
</dbReference>
<dbReference type="Proteomes" id="UP000267096">
    <property type="component" value="Unassembled WGS sequence"/>
</dbReference>
<dbReference type="OrthoDB" id="5876684at2759"/>
<dbReference type="Gene3D" id="3.30.70.270">
    <property type="match status" value="1"/>
</dbReference>
<dbReference type="Pfam" id="PF17921">
    <property type="entry name" value="Integrase_H2C2"/>
    <property type="match status" value="1"/>
</dbReference>
<organism evidence="5">
    <name type="scientific">Anisakis simplex</name>
    <name type="common">Herring worm</name>
    <dbReference type="NCBI Taxonomy" id="6269"/>
    <lineage>
        <taxon>Eukaryota</taxon>
        <taxon>Metazoa</taxon>
        <taxon>Ecdysozoa</taxon>
        <taxon>Nematoda</taxon>
        <taxon>Chromadorea</taxon>
        <taxon>Rhabditida</taxon>
        <taxon>Spirurina</taxon>
        <taxon>Ascaridomorpha</taxon>
        <taxon>Ascaridoidea</taxon>
        <taxon>Anisakidae</taxon>
        <taxon>Anisakis</taxon>
        <taxon>Anisakis simplex complex</taxon>
    </lineage>
</organism>
<dbReference type="InterPro" id="IPR008042">
    <property type="entry name" value="Retrotrans_Pao"/>
</dbReference>
<dbReference type="InterPro" id="IPR043128">
    <property type="entry name" value="Rev_trsase/Diguanyl_cyclase"/>
</dbReference>
<dbReference type="InterPro" id="IPR036397">
    <property type="entry name" value="RNaseH_sf"/>
</dbReference>
<dbReference type="InterPro" id="IPR040676">
    <property type="entry name" value="DUF5641"/>
</dbReference>
<feature type="compositionally biased region" description="Polar residues" evidence="1">
    <location>
        <begin position="230"/>
        <end position="279"/>
    </location>
</feature>
<evidence type="ECO:0000259" key="2">
    <source>
        <dbReference type="PROSITE" id="PS50994"/>
    </source>
</evidence>
<dbReference type="Pfam" id="PF05585">
    <property type="entry name" value="DUF1758"/>
    <property type="match status" value="1"/>
</dbReference>
<dbReference type="InterPro" id="IPR043502">
    <property type="entry name" value="DNA/RNA_pol_sf"/>
</dbReference>
<feature type="region of interest" description="Disordered" evidence="1">
    <location>
        <begin position="223"/>
        <end position="279"/>
    </location>
</feature>
<evidence type="ECO:0000256" key="1">
    <source>
        <dbReference type="SAM" id="MobiDB-lite"/>
    </source>
</evidence>
<dbReference type="Pfam" id="PF18701">
    <property type="entry name" value="DUF5641"/>
    <property type="match status" value="1"/>
</dbReference>
<dbReference type="InterPro" id="IPR021109">
    <property type="entry name" value="Peptidase_aspartic_dom_sf"/>
</dbReference>
<dbReference type="Pfam" id="PF05380">
    <property type="entry name" value="Peptidase_A17"/>
    <property type="match status" value="1"/>
</dbReference>
<reference evidence="3 4" key="2">
    <citation type="submission" date="2018-11" db="EMBL/GenBank/DDBJ databases">
        <authorList>
            <consortium name="Pathogen Informatics"/>
        </authorList>
    </citation>
    <scope>NUCLEOTIDE SEQUENCE [LARGE SCALE GENOMIC DNA]</scope>
</reference>
<dbReference type="EMBL" id="UYRR01000147">
    <property type="protein sequence ID" value="VDK17567.1"/>
    <property type="molecule type" value="Genomic_DNA"/>
</dbReference>
<dbReference type="InterPro" id="IPR005312">
    <property type="entry name" value="DUF1759"/>
</dbReference>
<dbReference type="SUPFAM" id="SSF53098">
    <property type="entry name" value="Ribonuclease H-like"/>
    <property type="match status" value="1"/>
</dbReference>
<reference evidence="5" key="1">
    <citation type="submission" date="2017-02" db="UniProtKB">
        <authorList>
            <consortium name="WormBaseParasite"/>
        </authorList>
    </citation>
    <scope>IDENTIFICATION</scope>
</reference>
<protein>
    <submittedName>
        <fullName evidence="5">Integrase catalytic domain-containing protein</fullName>
    </submittedName>
</protein>
<dbReference type="Pfam" id="PF00078">
    <property type="entry name" value="RVT_1"/>
    <property type="match status" value="1"/>
</dbReference>
<evidence type="ECO:0000313" key="4">
    <source>
        <dbReference type="Proteomes" id="UP000267096"/>
    </source>
</evidence>
<dbReference type="InterPro" id="IPR041588">
    <property type="entry name" value="Integrase_H2C2"/>
</dbReference>
<sequence>MVIERLHTVIDKLTFLEETCYSQIQQLSFNDSTITQFLPPSPTPIQQQSQPTNPSVQLPKIELPTFSGKQFEWFEFWEIFEVTVHNQPHLSPVEKLAYLLSCLRGKAKQAVAGYQLSERSYEPVLNILQTLYGDKNELGRRLQIQLRQLPNPSHTAEDLLQYHNDITRVLHHMTIRIKPWTTETFKSTLLAESRMLTATCTSSTYNQERNQGHMPHIKQFIRQHNPHPNPNLSSAFHGITQSTPTFHSSNRVRYQRPFNNSHKNSPLNHTPSSNYSTQRTSVKPNRACIFCNDMHWNADCTKYRTLDTRRQRVRELNICPQCFRKGHTIQQCKNRPCSLCRRNHNKAICPQLLQASTHTAHNAIIDPSPPTNNESATVTGTAIMSSTADNISLLLWITARAFNPISTLSTLRAKVFLDQGSQCSFITVRFAERLGLPLTNENTIVVKGVGGNSGTSFTSHTVTLGISFPNGTNQLLTAHTLPKVTEPFLHANISPYTISEVWHQKERKLSLPLYMDEPDILLGSNFISKVNPRVLTHLPSGFALYESELRPMIGGNGSIPATYLKNFHTQSSAVLVGTAQFSISDLWRHDLVGINLEEESQEDDTTAQRLFNQSLRRLPDGRYSVGWPWKSEHPNLSSNFGLCVGRLQSLLRTLQTNPKQLQRYIETLQQQLDSEIIEPCPITPSGPFVHYIPHQMVWNEEKQKLRIVYDASASAPKGHSLNDNLYRGPVMLPDLTGVLLRLRLYKITIIADLEKAFLQVALKEPDRDATRFLWLKDPTQPLSPINPIISYRFRRVLFGAKSSPFLLAGVVRHHLTQSKSPWARAIAGNIYVDNVLLRASTTEQAKEAYREAKEISASAKMNLCDFSTNDSEVYQYINEQDRHGKPVVKVLGILWDTDSDRLTIKTQPPMVDKTTKRSILRHIAKHFDPLGLISPIILPPKLFLQDVTKQTKKWDEVTDTNITQRWNTLQSDWKQMSFCIPHIIPYSDVQLHIFTDASSRAYAAVIYLRNNVTTPSETFLLMAKSRIAPIQSLTIPRLELLSILIGVRLSNFIAHQLGIQSAPKFLWSDGKCALAWLASGKEDKLPRFVQNRINEIRKTTDIHYAYVQSEDNPADMATRGCSPTELSNNNHWWYGPHWVSDCSSSWPSSYQTMLPLQILEDEEQDVATTTTGVTVTTATIEQPAYNLVDPSRFHNWNTLINATVLSLRFLQKLRKTPIKALANLTLYGPITGKDRQQILTLLLRQAQSGSISIADIHRWELQQDNDHIWRCTGRLNNPVLPLHTRSPVFLPRHHRITHLIIMYYHDILLHGSVSTTLAKLRERYWIPHGRQTVKSVIHRDCLICRKWSAKPFQLPKMPPLPSERIQMSPAFHCTAVDYFGPIKVRTDNDIIKQWVALFTCLSNRAVHLEIAEDISTYGFMHCLRRFIARRGTPKDILSDNGTIFKLMASALKLIPAANDITWSFITAFAPWKGGIYERLVGITKNSLRRTIGKRLLDQTTFHTLITETEAVLNQRPLTYLESDSLLVLRPIDYLRPSANLLINVDTDEQGQPSSQNPPTSREEFINQWRQSQSCLNRFWTIWHRLYFQMLREREQSRHVAPHAQTRREPQIGEVVLLRSPNLPRAHWKLARIVDTPPSKDGAIRTAKIRTATGRTTSRPISDLYPLEVTEQHDTVLNNSEHKPVITHAIHRPVTRSITHKLNKESSSFSSIVEPPSTFNMKSGNSNDQDQQPIITTPTIRLYKSPFFLLMLCTIIMITTTNALQAQICPHQHLGLFLRFPKPLNCTLSTHSSWYNARVALYRRQLIPISATYCSKITQTVCTWAFLRWSLQVTQDSIIMNNIPLQDCIHLRKNHRLGDFILHPTNMSHKFSTRNPLHYSYGLLGTHCENTTNYNMEEGEIILFDGSQPLTDFTRTAGCRLQDDHCFTTHETIVWNSSELTQHCQYYYDGTYTARISHEEIFIDTIQSAFIPSKYRPILNRGCNIPNAHLMLNDVIISFLSSESRQETNYRNNTNHSPLRTFMAEKMTIRDDPPD</sequence>
<name>A0A0M3IYR4_ANISI</name>
<evidence type="ECO:0000313" key="5">
    <source>
        <dbReference type="WBParaSite" id="ASIM_0000039301-mRNA-1"/>
    </source>
</evidence>
<dbReference type="Gene3D" id="3.30.420.10">
    <property type="entry name" value="Ribonuclease H-like superfamily/Ribonuclease H"/>
    <property type="match status" value="1"/>
</dbReference>
<dbReference type="SUPFAM" id="SSF56672">
    <property type="entry name" value="DNA/RNA polymerases"/>
    <property type="match status" value="1"/>
</dbReference>
<dbReference type="PROSITE" id="PS50994">
    <property type="entry name" value="INTEGRASE"/>
    <property type="match status" value="1"/>
</dbReference>
<proteinExistence type="predicted"/>
<dbReference type="WBParaSite" id="ASIM_0000039301-mRNA-1">
    <property type="protein sequence ID" value="ASIM_0000039301-mRNA-1"/>
    <property type="gene ID" value="ASIM_0000039301"/>
</dbReference>
<accession>A0A0M3IYR4</accession>
<dbReference type="Gene3D" id="3.10.10.10">
    <property type="entry name" value="HIV Type 1 Reverse Transcriptase, subunit A, domain 1"/>
    <property type="match status" value="1"/>
</dbReference>
<dbReference type="PANTHER" id="PTHR47331">
    <property type="entry name" value="PHD-TYPE DOMAIN-CONTAINING PROTEIN"/>
    <property type="match status" value="1"/>
</dbReference>
<dbReference type="InterPro" id="IPR001584">
    <property type="entry name" value="Integrase_cat-core"/>
</dbReference>
<gene>
    <name evidence="3" type="ORF">ASIM_LOCUS297</name>
</gene>
<dbReference type="InterPro" id="IPR000477">
    <property type="entry name" value="RT_dom"/>
</dbReference>
<dbReference type="Gene3D" id="2.40.70.10">
    <property type="entry name" value="Acid Proteases"/>
    <property type="match status" value="1"/>
</dbReference>
<dbReference type="InterPro" id="IPR008737">
    <property type="entry name" value="DUF1758"/>
</dbReference>
<dbReference type="Pfam" id="PF03564">
    <property type="entry name" value="DUF1759"/>
    <property type="match status" value="1"/>
</dbReference>
<dbReference type="PANTHER" id="PTHR47331:SF1">
    <property type="entry name" value="GAG-LIKE PROTEIN"/>
    <property type="match status" value="1"/>
</dbReference>
<keyword evidence="4" id="KW-1185">Reference proteome</keyword>
<evidence type="ECO:0000313" key="3">
    <source>
        <dbReference type="EMBL" id="VDK17567.1"/>
    </source>
</evidence>
<dbReference type="GO" id="GO:0042575">
    <property type="term" value="C:DNA polymerase complex"/>
    <property type="evidence" value="ECO:0007669"/>
    <property type="project" value="UniProtKB-ARBA"/>
</dbReference>
<dbReference type="GO" id="GO:0003676">
    <property type="term" value="F:nucleic acid binding"/>
    <property type="evidence" value="ECO:0007669"/>
    <property type="project" value="InterPro"/>
</dbReference>
<feature type="domain" description="Integrase catalytic" evidence="2">
    <location>
        <begin position="1365"/>
        <end position="1538"/>
    </location>
</feature>
<dbReference type="InterPro" id="IPR012337">
    <property type="entry name" value="RNaseH-like_sf"/>
</dbReference>